<dbReference type="EMBL" id="KN837128">
    <property type="protein sequence ID" value="KIJ42762.1"/>
    <property type="molecule type" value="Genomic_DNA"/>
</dbReference>
<keyword evidence="1" id="KW-0812">Transmembrane</keyword>
<feature type="transmembrane region" description="Helical" evidence="1">
    <location>
        <begin position="77"/>
        <end position="96"/>
    </location>
</feature>
<protein>
    <submittedName>
        <fullName evidence="2">Uncharacterized protein</fullName>
    </submittedName>
</protein>
<keyword evidence="1" id="KW-0472">Membrane</keyword>
<reference evidence="2 3" key="1">
    <citation type="submission" date="2014-06" db="EMBL/GenBank/DDBJ databases">
        <title>Evolutionary Origins and Diversification of the Mycorrhizal Mutualists.</title>
        <authorList>
            <consortium name="DOE Joint Genome Institute"/>
            <consortium name="Mycorrhizal Genomics Consortium"/>
            <person name="Kohler A."/>
            <person name="Kuo A."/>
            <person name="Nagy L.G."/>
            <person name="Floudas D."/>
            <person name="Copeland A."/>
            <person name="Barry K.W."/>
            <person name="Cichocki N."/>
            <person name="Veneault-Fourrey C."/>
            <person name="LaButti K."/>
            <person name="Lindquist E.A."/>
            <person name="Lipzen A."/>
            <person name="Lundell T."/>
            <person name="Morin E."/>
            <person name="Murat C."/>
            <person name="Riley R."/>
            <person name="Ohm R."/>
            <person name="Sun H."/>
            <person name="Tunlid A."/>
            <person name="Henrissat B."/>
            <person name="Grigoriev I.V."/>
            <person name="Hibbett D.S."/>
            <person name="Martin F."/>
        </authorList>
    </citation>
    <scope>NUCLEOTIDE SEQUENCE [LARGE SCALE GENOMIC DNA]</scope>
    <source>
        <strain evidence="2 3">SS14</strain>
    </source>
</reference>
<evidence type="ECO:0000313" key="3">
    <source>
        <dbReference type="Proteomes" id="UP000054279"/>
    </source>
</evidence>
<proteinExistence type="predicted"/>
<feature type="transmembrane region" description="Helical" evidence="1">
    <location>
        <begin position="186"/>
        <end position="211"/>
    </location>
</feature>
<dbReference type="HOGENOM" id="CLU_1210461_0_0_1"/>
<gene>
    <name evidence="2" type="ORF">M422DRAFT_779955</name>
</gene>
<accession>A0A0C9VLV7</accession>
<feature type="transmembrane region" description="Helical" evidence="1">
    <location>
        <begin position="103"/>
        <end position="128"/>
    </location>
</feature>
<feature type="transmembrane region" description="Helical" evidence="1">
    <location>
        <begin position="140"/>
        <end position="166"/>
    </location>
</feature>
<keyword evidence="3" id="KW-1185">Reference proteome</keyword>
<keyword evidence="1" id="KW-1133">Transmembrane helix</keyword>
<dbReference type="AlphaFoldDB" id="A0A0C9VLV7"/>
<organism evidence="2 3">
    <name type="scientific">Sphaerobolus stellatus (strain SS14)</name>
    <dbReference type="NCBI Taxonomy" id="990650"/>
    <lineage>
        <taxon>Eukaryota</taxon>
        <taxon>Fungi</taxon>
        <taxon>Dikarya</taxon>
        <taxon>Basidiomycota</taxon>
        <taxon>Agaricomycotina</taxon>
        <taxon>Agaricomycetes</taxon>
        <taxon>Phallomycetidae</taxon>
        <taxon>Geastrales</taxon>
        <taxon>Sphaerobolaceae</taxon>
        <taxon>Sphaerobolus</taxon>
    </lineage>
</organism>
<dbReference type="Proteomes" id="UP000054279">
    <property type="component" value="Unassembled WGS sequence"/>
</dbReference>
<evidence type="ECO:0000313" key="2">
    <source>
        <dbReference type="EMBL" id="KIJ42762.1"/>
    </source>
</evidence>
<evidence type="ECO:0000256" key="1">
    <source>
        <dbReference type="SAM" id="Phobius"/>
    </source>
</evidence>
<sequence>MTTIYRLWGISAAQGYKYFKTYRQDPLWLKTLVSFCLPGTQYGVIGVQHLKCLPLDNLLSIVFQPAYDYHGDKNIVYVHYIIISTVQGFYALHVWIVSEKKKFLVIVIVVLSLVQLVSGLYGILYLTIKGDLNFAFAKPFVASTSTAAVASVVCDITISFDLVYYLKARTAMSGDFGGTQRAITTLVMYSINIGVIQGLVSLGLLITFMLIHFSYQKAFVTIFTPAVAW</sequence>
<name>A0A0C9VLV7_SPHS4</name>